<feature type="region of interest" description="Disordered" evidence="1">
    <location>
        <begin position="86"/>
        <end position="126"/>
    </location>
</feature>
<accession>A0A4R7RP42</accession>
<comment type="caution">
    <text evidence="2">The sequence shown here is derived from an EMBL/GenBank/DDBJ whole genome shotgun (WGS) entry which is preliminary data.</text>
</comment>
<evidence type="ECO:0000313" key="3">
    <source>
        <dbReference type="Proteomes" id="UP000295662"/>
    </source>
</evidence>
<organism evidence="2 3">
    <name type="scientific">Prosthecobacter fusiformis</name>
    <dbReference type="NCBI Taxonomy" id="48464"/>
    <lineage>
        <taxon>Bacteria</taxon>
        <taxon>Pseudomonadati</taxon>
        <taxon>Verrucomicrobiota</taxon>
        <taxon>Verrucomicrobiia</taxon>
        <taxon>Verrucomicrobiales</taxon>
        <taxon>Verrucomicrobiaceae</taxon>
        <taxon>Prosthecobacter</taxon>
    </lineage>
</organism>
<keyword evidence="3" id="KW-1185">Reference proteome</keyword>
<reference evidence="2 3" key="1">
    <citation type="submission" date="2019-03" db="EMBL/GenBank/DDBJ databases">
        <title>Genomic Encyclopedia of Archaeal and Bacterial Type Strains, Phase II (KMG-II): from individual species to whole genera.</title>
        <authorList>
            <person name="Goeker M."/>
        </authorList>
    </citation>
    <scope>NUCLEOTIDE SEQUENCE [LARGE SCALE GENOMIC DNA]</scope>
    <source>
        <strain evidence="2 3">ATCC 25309</strain>
    </source>
</reference>
<evidence type="ECO:0000256" key="1">
    <source>
        <dbReference type="SAM" id="MobiDB-lite"/>
    </source>
</evidence>
<dbReference type="AlphaFoldDB" id="A0A4R7RP42"/>
<dbReference type="Proteomes" id="UP000295662">
    <property type="component" value="Unassembled WGS sequence"/>
</dbReference>
<proteinExistence type="predicted"/>
<name>A0A4R7RP42_9BACT</name>
<dbReference type="EMBL" id="SOCA01000007">
    <property type="protein sequence ID" value="TDU67221.1"/>
    <property type="molecule type" value="Genomic_DNA"/>
</dbReference>
<evidence type="ECO:0000313" key="2">
    <source>
        <dbReference type="EMBL" id="TDU67221.1"/>
    </source>
</evidence>
<protein>
    <submittedName>
        <fullName evidence="2">Uncharacterized protein</fullName>
    </submittedName>
</protein>
<gene>
    <name evidence="2" type="ORF">EI77_03423</name>
</gene>
<sequence length="234" mass="26157">MMPLRRVGDPLTFALAMDSTHTECSPYSRVTKNIGRLILVGFIAMTLPGHSETKLGNEYKSEQLLPYLQATEWILYSLDPDPWLQDEVNDPFSRPAPLPGSDEAKKAASHPRPPAEPQRKVPPSQEFHEYPILGQLDMKETDKLRYVIKALDVAGQNWAGGVAGCFSPRHGIRVMKDGKTHDLVICYECSRAYLYVDGQDAGTLHFATTPQFQATPYPLDGILRRADIKRAPSH</sequence>